<feature type="compositionally biased region" description="Polar residues" evidence="5">
    <location>
        <begin position="1572"/>
        <end position="1582"/>
    </location>
</feature>
<dbReference type="SUPFAM" id="SSF57184">
    <property type="entry name" value="Growth factor receptor domain"/>
    <property type="match status" value="1"/>
</dbReference>
<feature type="region of interest" description="Disordered" evidence="5">
    <location>
        <begin position="1764"/>
        <end position="1794"/>
    </location>
</feature>
<accession>A0A813KRX1</accession>
<dbReference type="PANTHER" id="PTHR22727">
    <property type="entry name" value="PROTEIN CBG13728"/>
    <property type="match status" value="1"/>
</dbReference>
<evidence type="ECO:0000256" key="5">
    <source>
        <dbReference type="SAM" id="MobiDB-lite"/>
    </source>
</evidence>
<dbReference type="Pfam" id="PF18044">
    <property type="entry name" value="zf-CCCH_4"/>
    <property type="match status" value="1"/>
</dbReference>
<dbReference type="SUPFAM" id="SSF49879">
    <property type="entry name" value="SMAD/FHA domain"/>
    <property type="match status" value="1"/>
</dbReference>
<dbReference type="GO" id="GO:0008270">
    <property type="term" value="F:zinc ion binding"/>
    <property type="evidence" value="ECO:0007669"/>
    <property type="project" value="UniProtKB-KW"/>
</dbReference>
<evidence type="ECO:0000313" key="9">
    <source>
        <dbReference type="Proteomes" id="UP000626109"/>
    </source>
</evidence>
<protein>
    <submittedName>
        <fullName evidence="8">Uncharacterized protein</fullName>
    </submittedName>
</protein>
<feature type="region of interest" description="Disordered" evidence="5">
    <location>
        <begin position="857"/>
        <end position="905"/>
    </location>
</feature>
<dbReference type="InterPro" id="IPR009030">
    <property type="entry name" value="Growth_fac_rcpt_cys_sf"/>
</dbReference>
<dbReference type="PROSITE" id="PS50103">
    <property type="entry name" value="ZF_C3H1"/>
    <property type="match status" value="1"/>
</dbReference>
<dbReference type="InterPro" id="IPR000253">
    <property type="entry name" value="FHA_dom"/>
</dbReference>
<dbReference type="InterPro" id="IPR046450">
    <property type="entry name" value="PA_dom_sf"/>
</dbReference>
<organism evidence="8 9">
    <name type="scientific">Polarella glacialis</name>
    <name type="common">Dinoflagellate</name>
    <dbReference type="NCBI Taxonomy" id="89957"/>
    <lineage>
        <taxon>Eukaryota</taxon>
        <taxon>Sar</taxon>
        <taxon>Alveolata</taxon>
        <taxon>Dinophyceae</taxon>
        <taxon>Suessiales</taxon>
        <taxon>Suessiaceae</taxon>
        <taxon>Polarella</taxon>
    </lineage>
</organism>
<dbReference type="Gene3D" id="3.50.30.30">
    <property type="match status" value="1"/>
</dbReference>
<gene>
    <name evidence="8" type="ORF">PGLA2088_LOCUS36482</name>
</gene>
<evidence type="ECO:0000259" key="7">
    <source>
        <dbReference type="PROSITE" id="PS50103"/>
    </source>
</evidence>
<dbReference type="CDD" id="cd00060">
    <property type="entry name" value="FHA"/>
    <property type="match status" value="1"/>
</dbReference>
<dbReference type="InterPro" id="IPR008984">
    <property type="entry name" value="SMAD_FHA_dom_sf"/>
</dbReference>
<dbReference type="Pfam" id="PF00498">
    <property type="entry name" value="FHA"/>
    <property type="match status" value="1"/>
</dbReference>
<sequence length="2061" mass="223211">MPNGLGFRWCYHRAANAAAILTAGYTASLLQQVIAATAGARPCDDTDWQFDFSECVQSPDGAGLVRGAFAFAPYPGVCDLSLPGSRPLPAPLTGLPCQEPCEIGTRLAIRLAETPQSRTQAPGGLQVGCYECEPGRFSLGGGSLTDGTSGDWGRPWPAGLSTTCLYREDDYNWHVGGAARLACVLHLQLADGNGILTETREGTWNQELSDEKLTAPVRVIDGLACEPLSGAEAFRGAAVLVMRGTCTFVTKAAVLAAAGAVAVIIYNNEPDAPYFHPAAPPNSTDPTIPMLMITLEDGDLWKQNILALTSANSTVTPMLQVPSPHCSPDRFETPSEAFALVNLTESNTDEELGNMSLAAEESWDTIVGRRGCSAWVSDPAGGFLHSGDNRHYHWIYSILTLTIRFVHDGYLRFRYSVDSEDPYDGLIFEMDGKMQWDMQSLESPYKTFRVDVPRGSHSFDWIYKKDFSTSHGEDRARLQLLEISGSDYADRECHNCFGISSNAADGRCEQCERDEYAEVVSTSSRCVPCPAGYWASPGSVGSSSCHERRACTAQDVEATYAAIQDTAGQGGATPGPICRGNLTMARVRWRQPMTCNPKRPGSIALQDVSSTGELGEQQPCPPCQPHEWRPTGSACEPLRSQSCPPGLHALPERVVSYWHVWPRNFTGWIWGAGGEDTEDQSHGWQLSRNGAAAVVGTAFIGGGGAEIVSLINSEARADQACLTMDVTLESRGVLRFFVEVQPSWAWGQAAALYVDHEPRIVQFSEDEEEPAAVREIVLNLEAGQHAITWVWRYDWAMEDDEEPGDSDYGVELDEEEVKVETAPAGSGLRLLNISVTNVAGAGSGSCRHCPAGQGLPSPSSATCQPCPPGRSSTDYTSGIAKEDSGTCKPCPAGRSSSGDGGLGSESCRDCGPGLQSLEGAGYCEPLASIGHWSSHAIEAAWHIGQAAVLNSASNSGLRMVRIEDRVFYIDLFTPRQRPDGPSFEFEAEGATATAASQPLASLAFWWEWLPPREELIGYLDSGCEARGGSYVRAVGDVIEGIDVADPSADGPTGLWASFSGLCEETGSAPRVRRAQIFLHCDLFQSPEDLSLSFMDGMRPSSEDGRSCEDFALEWRTSAACPVCSESSWRPVFAGGCEETGRKVTYMADPPCSGGAPAPKDRWQPCPGPVDLLMLGHGAFSAMNFCAQPTVLRTDVQVVGHPFPHQQGLPNMLHQPAWLGADCKAQHCQAMMVPPYAVSTMGATWGQAEPAYVPCDAGLLLESSFCRGISGGSGVSTDSTAGGRAERSSKGAISKLQEFVQSSKTFPLPSSCQVLQWSHENRMVGSSLQFRASTAFILDGVPHHVLGGWWPSKKQAQRDTAERALSFFVGRYGEELQPQGTLVKPLNGQGEDAHDAGQELSQGLEGRDDVAFLERFCAGQRLRWSFRWEATPEDPLQVCNCEALCKASVELEFLGAPHMFTGRACSSKVFPAPDPGSPGSPGDPAITPSRSCRRHETKILKESACADTARRVLWYLQCPGYEQLFEADKELIKTMAEDIPEPSPGAWPPSPGGFVGTPTTAACDSDGVGSDISPGQSPEQSPLQSAWPADLLERKTAVMRLQNQLQKMFSKQLTPGMSVWSWRYEKTPSDATLCRASVHLPFINRTFTGDWAKGHQAAQLLACHALSSFLAKDSQYSLARPCTAVRGDPQATKAEDPSLDARMLFETRPFMEGVSADAILNADGDDDRDPDKDAGPKRKLAAWLESEALLVAILATKVLTRRRARAGHFDEAPPEDADEDERTESASSLQPRSRIEPGKDVSKLIGVVRPLSNPRKQDLCTHFLANDCLWGDKCRFSHSAEELRVGTPATEGMNFFNLEAGLVARTMDIPKAMLRCFMTESTRRLLTEACGVSEVDWEPETSKVTIAGTAAQVESAQQLLRRAITHCNWGISEAKVQGLLSQQPRRTAKLRLAPMVPTLKQAEFNLSEARQFVTIGADSSCDLSPKGALISRAHARLEFMPDKGTLYVVDMSTNGTFLNGVRLPTKQSGKVAMFHGDELLFPEPNKTVNMMEFGYMVNLEIT</sequence>
<evidence type="ECO:0000256" key="2">
    <source>
        <dbReference type="ARBA" id="ARBA00022771"/>
    </source>
</evidence>
<dbReference type="Pfam" id="PF02225">
    <property type="entry name" value="PA"/>
    <property type="match status" value="1"/>
</dbReference>
<dbReference type="Proteomes" id="UP000626109">
    <property type="component" value="Unassembled WGS sequence"/>
</dbReference>
<evidence type="ECO:0000259" key="6">
    <source>
        <dbReference type="PROSITE" id="PS50006"/>
    </source>
</evidence>
<keyword evidence="2 4" id="KW-0863">Zinc-finger</keyword>
<dbReference type="SUPFAM" id="SSF52025">
    <property type="entry name" value="PA domain"/>
    <property type="match status" value="1"/>
</dbReference>
<dbReference type="InterPro" id="IPR000571">
    <property type="entry name" value="Znf_CCCH"/>
</dbReference>
<dbReference type="Gene3D" id="4.10.1000.10">
    <property type="entry name" value="Zinc finger, CCCH-type"/>
    <property type="match status" value="1"/>
</dbReference>
<reference evidence="8" key="1">
    <citation type="submission" date="2021-02" db="EMBL/GenBank/DDBJ databases">
        <authorList>
            <person name="Dougan E. K."/>
            <person name="Rhodes N."/>
            <person name="Thang M."/>
            <person name="Chan C."/>
        </authorList>
    </citation>
    <scope>NUCLEOTIDE SEQUENCE</scope>
</reference>
<dbReference type="InterPro" id="IPR003137">
    <property type="entry name" value="PA_domain"/>
</dbReference>
<evidence type="ECO:0000256" key="1">
    <source>
        <dbReference type="ARBA" id="ARBA00022723"/>
    </source>
</evidence>
<dbReference type="GO" id="GO:0016020">
    <property type="term" value="C:membrane"/>
    <property type="evidence" value="ECO:0007669"/>
    <property type="project" value="TreeGrafter"/>
</dbReference>
<keyword evidence="3 4" id="KW-0862">Zinc</keyword>
<dbReference type="SMART" id="SM00240">
    <property type="entry name" value="FHA"/>
    <property type="match status" value="1"/>
</dbReference>
<dbReference type="InterPro" id="IPR039181">
    <property type="entry name" value="Elapor1/2"/>
</dbReference>
<feature type="region of interest" description="Disordered" evidence="5">
    <location>
        <begin position="1563"/>
        <end position="1582"/>
    </location>
</feature>
<dbReference type="PANTHER" id="PTHR22727:SF15">
    <property type="entry name" value="MRH DOMAIN-CONTAINING PROTEIN"/>
    <property type="match status" value="1"/>
</dbReference>
<evidence type="ECO:0000256" key="3">
    <source>
        <dbReference type="ARBA" id="ARBA00022833"/>
    </source>
</evidence>
<keyword evidence="1 4" id="KW-0479">Metal-binding</keyword>
<feature type="domain" description="FHA" evidence="6">
    <location>
        <begin position="1972"/>
        <end position="2022"/>
    </location>
</feature>
<dbReference type="EMBL" id="CAJNNW010032164">
    <property type="protein sequence ID" value="CAE8711455.1"/>
    <property type="molecule type" value="Genomic_DNA"/>
</dbReference>
<dbReference type="SMART" id="SM01411">
    <property type="entry name" value="Ephrin_rec_like"/>
    <property type="match status" value="3"/>
</dbReference>
<dbReference type="PROSITE" id="PS50006">
    <property type="entry name" value="FHA_DOMAIN"/>
    <property type="match status" value="1"/>
</dbReference>
<evidence type="ECO:0000256" key="4">
    <source>
        <dbReference type="PROSITE-ProRule" id="PRU00723"/>
    </source>
</evidence>
<feature type="domain" description="C3H1-type" evidence="7">
    <location>
        <begin position="1813"/>
        <end position="1840"/>
    </location>
</feature>
<dbReference type="Gene3D" id="2.60.200.20">
    <property type="match status" value="1"/>
</dbReference>
<feature type="zinc finger region" description="C3H1-type" evidence="4">
    <location>
        <begin position="1813"/>
        <end position="1840"/>
    </location>
</feature>
<evidence type="ECO:0000313" key="8">
    <source>
        <dbReference type="EMBL" id="CAE8711455.1"/>
    </source>
</evidence>
<feature type="compositionally biased region" description="Acidic residues" evidence="5">
    <location>
        <begin position="1771"/>
        <end position="1781"/>
    </location>
</feature>
<dbReference type="InterPro" id="IPR041367">
    <property type="entry name" value="Znf-CCCH_4"/>
</dbReference>
<proteinExistence type="predicted"/>
<dbReference type="InterPro" id="IPR036855">
    <property type="entry name" value="Znf_CCCH_sf"/>
</dbReference>
<feature type="region of interest" description="Disordered" evidence="5">
    <location>
        <begin position="1470"/>
        <end position="1491"/>
    </location>
</feature>
<name>A0A813KRX1_POLGL</name>
<comment type="caution">
    <text evidence="8">The sequence shown here is derived from an EMBL/GenBank/DDBJ whole genome shotgun (WGS) entry which is preliminary data.</text>
</comment>
<dbReference type="SUPFAM" id="SSF90229">
    <property type="entry name" value="CCCH zinc finger"/>
    <property type="match status" value="1"/>
</dbReference>